<dbReference type="PRINTS" id="PR00364">
    <property type="entry name" value="DISEASERSIST"/>
</dbReference>
<dbReference type="EMBL" id="JAHRHJ020000010">
    <property type="protein sequence ID" value="KAH9299066.1"/>
    <property type="molecule type" value="Genomic_DNA"/>
</dbReference>
<feature type="domain" description="NB-ARC" evidence="2">
    <location>
        <begin position="69"/>
        <end position="241"/>
    </location>
</feature>
<dbReference type="PANTHER" id="PTHR36766">
    <property type="entry name" value="PLANT BROAD-SPECTRUM MILDEW RESISTANCE PROTEIN RPW8"/>
    <property type="match status" value="1"/>
</dbReference>
<sequence length="814" mass="91165">FFAAPVDAEDLQSFRSKLGHKYSELTLDATTTLLERIPADMSNVLERIPAVVPPSQGEPSQAVGIEGGKHQVIKLLDMENKSSRIVVIYGQGGIGKTTLATAVLNSLNLSNYKHCRVDMEQNCFEGDLKLLQQKTLRDLFSKNVALTSWVEGRQELSKAFKEATQRVFLFVDNALKDTDLEKLLPVKELTSLPAESKILLTTRNLDETRSILQAGIQCYSHQVGSLPQIEADKILCEYALGRREEAFHPSIDIEGLLQICGGIPLMLRMAGCKLREYADSVAACKDAVEYIIEKLQEGGDAELSERMVDFVYNRLQQSSKDAFQDIVFFFYNWERDRVAHIFGEMQLLELERAALVNITEGGQLNVHDIVNARGGMLSDGHRISDEESLSDVLQDAQRIHNTKGIYLSDTSDYKVEAEHLNSMSRSLRVLRFENSNIVNGECRGTFENLRFLELDYHNYSKMDLNKLPKLAVFIGYFSEGDKFCEFSGGVSSLKEISLENATLENVTTTLCQRKSLRSLTLISCEGFSSIPETFGNLSALEELNISSCSNLVSLPESFGSLFALKRLYIQDCHNLSCLPQNFGQLKSLEYMSMNGCKGLESLSSDFGCLSSLIAIDAPFCLQLEEKAMDILAEMKSLMFADIWRSPKLIKRWEQVKHQYSLAVFLSFEDLIYSGRRAIFQDVRNRAFFHSESRLLHVDDDGKLGESSTSSLFAEDGVRVGLLLSMCDLTSPANGRSLETLKEKCVELMVPRVSTWSTWTCRKDYGRKQKHVSGTPSPICLVAPVLGLLLTIEPVSYLGIPYTKNPSGRRLIVLL</sequence>
<keyword evidence="5" id="KW-1185">Reference proteome</keyword>
<feature type="non-terminal residue" evidence="4">
    <location>
        <position position="814"/>
    </location>
</feature>
<dbReference type="Proteomes" id="UP000824469">
    <property type="component" value="Unassembled WGS sequence"/>
</dbReference>
<organism evidence="4 5">
    <name type="scientific">Taxus chinensis</name>
    <name type="common">Chinese yew</name>
    <name type="synonym">Taxus wallichiana var. chinensis</name>
    <dbReference type="NCBI Taxonomy" id="29808"/>
    <lineage>
        <taxon>Eukaryota</taxon>
        <taxon>Viridiplantae</taxon>
        <taxon>Streptophyta</taxon>
        <taxon>Embryophyta</taxon>
        <taxon>Tracheophyta</taxon>
        <taxon>Spermatophyta</taxon>
        <taxon>Pinopsida</taxon>
        <taxon>Pinidae</taxon>
        <taxon>Conifers II</taxon>
        <taxon>Cupressales</taxon>
        <taxon>Taxaceae</taxon>
        <taxon>Taxus</taxon>
    </lineage>
</organism>
<evidence type="ECO:0000313" key="5">
    <source>
        <dbReference type="Proteomes" id="UP000824469"/>
    </source>
</evidence>
<dbReference type="InterPro" id="IPR027417">
    <property type="entry name" value="P-loop_NTPase"/>
</dbReference>
<comment type="caution">
    <text evidence="4">The sequence shown here is derived from an EMBL/GenBank/DDBJ whole genome shotgun (WGS) entry which is preliminary data.</text>
</comment>
<dbReference type="AlphaFoldDB" id="A0AA38FFD0"/>
<evidence type="ECO:0008006" key="6">
    <source>
        <dbReference type="Google" id="ProtNLM"/>
    </source>
</evidence>
<dbReference type="SUPFAM" id="SSF52058">
    <property type="entry name" value="L domain-like"/>
    <property type="match status" value="1"/>
</dbReference>
<dbReference type="Gene3D" id="3.80.10.10">
    <property type="entry name" value="Ribonuclease Inhibitor"/>
    <property type="match status" value="1"/>
</dbReference>
<dbReference type="Pfam" id="PF00931">
    <property type="entry name" value="NB-ARC"/>
    <property type="match status" value="1"/>
</dbReference>
<reference evidence="4 5" key="1">
    <citation type="journal article" date="2021" name="Nat. Plants">
        <title>The Taxus genome provides insights into paclitaxel biosynthesis.</title>
        <authorList>
            <person name="Xiong X."/>
            <person name="Gou J."/>
            <person name="Liao Q."/>
            <person name="Li Y."/>
            <person name="Zhou Q."/>
            <person name="Bi G."/>
            <person name="Li C."/>
            <person name="Du R."/>
            <person name="Wang X."/>
            <person name="Sun T."/>
            <person name="Guo L."/>
            <person name="Liang H."/>
            <person name="Lu P."/>
            <person name="Wu Y."/>
            <person name="Zhang Z."/>
            <person name="Ro D.K."/>
            <person name="Shang Y."/>
            <person name="Huang S."/>
            <person name="Yan J."/>
        </authorList>
    </citation>
    <scope>NUCLEOTIDE SEQUENCE [LARGE SCALE GENOMIC DNA]</scope>
    <source>
        <strain evidence="4">Ta-2019</strain>
    </source>
</reference>
<proteinExistence type="predicted"/>
<dbReference type="Pfam" id="PF23598">
    <property type="entry name" value="LRR_14"/>
    <property type="match status" value="1"/>
</dbReference>
<dbReference type="InterPro" id="IPR002182">
    <property type="entry name" value="NB-ARC"/>
</dbReference>
<protein>
    <recommendedName>
        <fullName evidence="6">AAA+ ATPase domain-containing protein</fullName>
    </recommendedName>
</protein>
<accession>A0AA38FFD0</accession>
<feature type="domain" description="Disease resistance R13L4/SHOC-2-like LRR" evidence="3">
    <location>
        <begin position="507"/>
        <end position="657"/>
    </location>
</feature>
<dbReference type="Gene3D" id="3.40.50.300">
    <property type="entry name" value="P-loop containing nucleotide triphosphate hydrolases"/>
    <property type="match status" value="1"/>
</dbReference>
<dbReference type="SUPFAM" id="SSF52540">
    <property type="entry name" value="P-loop containing nucleoside triphosphate hydrolases"/>
    <property type="match status" value="1"/>
</dbReference>
<keyword evidence="1" id="KW-0677">Repeat</keyword>
<dbReference type="InterPro" id="IPR055414">
    <property type="entry name" value="LRR_R13L4/SHOC2-like"/>
</dbReference>
<dbReference type="PANTHER" id="PTHR36766:SF30">
    <property type="entry name" value="TIR-NBS TYPE DISEASE RESISTANCE PROTEIN-RELATED"/>
    <property type="match status" value="1"/>
</dbReference>
<dbReference type="GO" id="GO:0043531">
    <property type="term" value="F:ADP binding"/>
    <property type="evidence" value="ECO:0007669"/>
    <property type="project" value="InterPro"/>
</dbReference>
<evidence type="ECO:0000259" key="3">
    <source>
        <dbReference type="Pfam" id="PF23598"/>
    </source>
</evidence>
<evidence type="ECO:0000313" key="4">
    <source>
        <dbReference type="EMBL" id="KAH9299066.1"/>
    </source>
</evidence>
<dbReference type="GO" id="GO:0006952">
    <property type="term" value="P:defense response"/>
    <property type="evidence" value="ECO:0007669"/>
    <property type="project" value="UniProtKB-KW"/>
</dbReference>
<gene>
    <name evidence="4" type="ORF">KI387_030748</name>
</gene>
<dbReference type="InterPro" id="IPR032675">
    <property type="entry name" value="LRR_dom_sf"/>
</dbReference>
<evidence type="ECO:0000256" key="1">
    <source>
        <dbReference type="ARBA" id="ARBA00022737"/>
    </source>
</evidence>
<dbReference type="CDD" id="cd00009">
    <property type="entry name" value="AAA"/>
    <property type="match status" value="1"/>
</dbReference>
<evidence type="ECO:0000259" key="2">
    <source>
        <dbReference type="Pfam" id="PF00931"/>
    </source>
</evidence>
<name>A0AA38FFD0_TAXCH</name>